<dbReference type="CDD" id="cd20071">
    <property type="entry name" value="SET_SMYD"/>
    <property type="match status" value="1"/>
</dbReference>
<dbReference type="Pfam" id="PF00856">
    <property type="entry name" value="SET"/>
    <property type="match status" value="1"/>
</dbReference>
<dbReference type="InterPro" id="IPR000639">
    <property type="entry name" value="Epox_hydrolase-like"/>
</dbReference>
<dbReference type="EMBL" id="JAXOVC010000008">
    <property type="protein sequence ID" value="KAK4498129.1"/>
    <property type="molecule type" value="Genomic_DNA"/>
</dbReference>
<dbReference type="PRINTS" id="PR00412">
    <property type="entry name" value="EPOXHYDRLASE"/>
</dbReference>
<dbReference type="PRINTS" id="PR00111">
    <property type="entry name" value="ABHYDROLASE"/>
</dbReference>
<dbReference type="PROSITE" id="PS50280">
    <property type="entry name" value="SET"/>
    <property type="match status" value="1"/>
</dbReference>
<reference evidence="3 4" key="1">
    <citation type="journal article" date="2023" name="G3 (Bethesda)">
        <title>A chromosome-level genome assembly of Zasmidium syzygii isolated from banana leaves.</title>
        <authorList>
            <person name="van Westerhoven A.C."/>
            <person name="Mehrabi R."/>
            <person name="Talebi R."/>
            <person name="Steentjes M.B.F."/>
            <person name="Corcolon B."/>
            <person name="Chong P.A."/>
            <person name="Kema G.H.J."/>
            <person name="Seidl M.F."/>
        </authorList>
    </citation>
    <scope>NUCLEOTIDE SEQUENCE [LARGE SCALE GENOMIC DNA]</scope>
    <source>
        <strain evidence="3 4">P124</strain>
    </source>
</reference>
<keyword evidence="4" id="KW-1185">Reference proteome</keyword>
<dbReference type="SMART" id="SM00317">
    <property type="entry name" value="SET"/>
    <property type="match status" value="1"/>
</dbReference>
<dbReference type="InterPro" id="IPR000073">
    <property type="entry name" value="AB_hydrolase_1"/>
</dbReference>
<evidence type="ECO:0000313" key="3">
    <source>
        <dbReference type="EMBL" id="KAK4498129.1"/>
    </source>
</evidence>
<accession>A0ABR0E9M2</accession>
<evidence type="ECO:0000313" key="4">
    <source>
        <dbReference type="Proteomes" id="UP001305779"/>
    </source>
</evidence>
<organism evidence="3 4">
    <name type="scientific">Zasmidium cellare</name>
    <name type="common">Wine cellar mold</name>
    <name type="synonym">Racodium cellare</name>
    <dbReference type="NCBI Taxonomy" id="395010"/>
    <lineage>
        <taxon>Eukaryota</taxon>
        <taxon>Fungi</taxon>
        <taxon>Dikarya</taxon>
        <taxon>Ascomycota</taxon>
        <taxon>Pezizomycotina</taxon>
        <taxon>Dothideomycetes</taxon>
        <taxon>Dothideomycetidae</taxon>
        <taxon>Mycosphaerellales</taxon>
        <taxon>Mycosphaerellaceae</taxon>
        <taxon>Zasmidium</taxon>
    </lineage>
</organism>
<name>A0ABR0E9M2_ZASCE</name>
<dbReference type="Gene3D" id="3.40.50.1820">
    <property type="entry name" value="alpha/beta hydrolase"/>
    <property type="match status" value="1"/>
</dbReference>
<gene>
    <name evidence="3" type="ORF">PRZ48_010785</name>
</gene>
<feature type="domain" description="SET" evidence="2">
    <location>
        <begin position="6"/>
        <end position="147"/>
    </location>
</feature>
<dbReference type="PANTHER" id="PTHR42977">
    <property type="entry name" value="HYDROLASE-RELATED"/>
    <property type="match status" value="1"/>
</dbReference>
<dbReference type="InterPro" id="IPR001214">
    <property type="entry name" value="SET_dom"/>
</dbReference>
<dbReference type="Gene3D" id="2.170.270.10">
    <property type="entry name" value="SET domain"/>
    <property type="match status" value="1"/>
</dbReference>
<sequence>MASPGAPYTLKDIPGKGKGLVANKQLSKGSRIIEEPALFTTESIQNPATIEKDLGGIVKSLPKTDQVSFLSLHNNYPGKNVFSNIVRSNGYPLGPSSDIGGIFLETARINHSCRPNAQHAWNEKLQRMQVHAVRDIQDGEEITLSYVAGGPSYARKEHIRTYFGFDCGCDACTLPSYEQKVSDERLKRAQRLDEAIGDPRRVRYSPEKALKDCHALQQVYEEEHIFDLRLPRLYYDAFQICAMHSDQARALTFARYARDTRIICEGCDSVEAAELDEFASSPEKSDSFGVTTRWKSKVDDIPEVYDLQLTETTVTKMTSLAPYVPTYHDTPVNFTGPTSSGNATVHYVEAGSPSFPTILLLHGFASSSYQYREFIPLLSDSYHVLAPDMPGFGLTTVAGDFDYTFDNLAAVISAWILSLNLNSFALYIFDYGAPVGLRFAIQHPDKIKAIVSQNGNAYNEGFGQPFWQPVFNLWNSSNAEADREVIRNSVLTLETTKYQYTEGVPEADYQLLNPSAWTFDYLQNIAGENNTEHQVDLFYDYRTNPGIYYPKFHEYFRNSRVPILAVWGKGDPAFIPPGAEAFKQDSPGAVVRFVDSGHFALETKRWEVARIMKGWLTSIGY</sequence>
<keyword evidence="1" id="KW-0378">Hydrolase</keyword>
<proteinExistence type="predicted"/>
<dbReference type="PANTHER" id="PTHR42977:SF3">
    <property type="entry name" value="AB HYDROLASE-1 DOMAIN-CONTAINING PROTEIN"/>
    <property type="match status" value="1"/>
</dbReference>
<dbReference type="SUPFAM" id="SSF82199">
    <property type="entry name" value="SET domain"/>
    <property type="match status" value="1"/>
</dbReference>
<protein>
    <recommendedName>
        <fullName evidence="2">SET domain-containing protein</fullName>
    </recommendedName>
</protein>
<evidence type="ECO:0000256" key="1">
    <source>
        <dbReference type="ARBA" id="ARBA00022801"/>
    </source>
</evidence>
<dbReference type="Pfam" id="PF00561">
    <property type="entry name" value="Abhydrolase_1"/>
    <property type="match status" value="1"/>
</dbReference>
<dbReference type="Proteomes" id="UP001305779">
    <property type="component" value="Unassembled WGS sequence"/>
</dbReference>
<dbReference type="InterPro" id="IPR046341">
    <property type="entry name" value="SET_dom_sf"/>
</dbReference>
<dbReference type="SUPFAM" id="SSF53474">
    <property type="entry name" value="alpha/beta-Hydrolases"/>
    <property type="match status" value="1"/>
</dbReference>
<dbReference type="InterPro" id="IPR029058">
    <property type="entry name" value="AB_hydrolase_fold"/>
</dbReference>
<dbReference type="InterPro" id="IPR051340">
    <property type="entry name" value="Haloalkane_dehalogenase"/>
</dbReference>
<evidence type="ECO:0000259" key="2">
    <source>
        <dbReference type="PROSITE" id="PS50280"/>
    </source>
</evidence>
<comment type="caution">
    <text evidence="3">The sequence shown here is derived from an EMBL/GenBank/DDBJ whole genome shotgun (WGS) entry which is preliminary data.</text>
</comment>